<organism evidence="1 2">
    <name type="scientific">Salmonella phage vB_StyS-sam</name>
    <dbReference type="NCBI Taxonomy" id="2664131"/>
    <lineage>
        <taxon>Viruses</taxon>
        <taxon>Duplodnaviria</taxon>
        <taxon>Heunggongvirae</taxon>
        <taxon>Uroviricota</taxon>
        <taxon>Caudoviricetes</taxon>
        <taxon>Sarkviridae</taxon>
        <taxon>Guernseyvirinae</taxon>
        <taxon>Jerseyvirus</taxon>
        <taxon>Jerseyvirus vsam</taxon>
    </lineage>
</organism>
<dbReference type="EMBL" id="LC507823">
    <property type="protein sequence ID" value="BBO65966.1"/>
    <property type="molecule type" value="Genomic_DNA"/>
</dbReference>
<dbReference type="KEGG" id="vg:79712937"/>
<sequence>MLRTVRFKPPTSGSRARRMRDCTAWVLGVIVSSKTPLPRYLYTISVAIMRNCGCLTSAARGVCLRIECTVVLLP</sequence>
<dbReference type="RefSeq" id="YP_010746204.1">
    <property type="nucleotide sequence ID" value="NC_073177.1"/>
</dbReference>
<name>A0A5K7YN72_9CAUD</name>
<evidence type="ECO:0000313" key="1">
    <source>
        <dbReference type="EMBL" id="BBO65966.1"/>
    </source>
</evidence>
<protein>
    <submittedName>
        <fullName evidence="1">Uncharacterized protein</fullName>
    </submittedName>
</protein>
<dbReference type="Proteomes" id="UP000332081">
    <property type="component" value="Segment"/>
</dbReference>
<accession>A0A5K7YN72</accession>
<proteinExistence type="predicted"/>
<dbReference type="GeneID" id="79712937"/>
<keyword evidence="2" id="KW-1185">Reference proteome</keyword>
<evidence type="ECO:0000313" key="2">
    <source>
        <dbReference type="Proteomes" id="UP000332081"/>
    </source>
</evidence>
<reference evidence="1 2" key="1">
    <citation type="submission" date="2019-11" db="EMBL/GenBank/DDBJ databases">
        <title>Analysis of Salmonella phage vB_StyS-sam.</title>
        <authorList>
            <person name="Sabzali S."/>
            <person name="Bouzari M."/>
        </authorList>
    </citation>
    <scope>NUCLEOTIDE SEQUENCE [LARGE SCALE GENOMIC DNA]</scope>
</reference>